<evidence type="ECO:0000313" key="3">
    <source>
        <dbReference type="Proteomes" id="UP000189681"/>
    </source>
</evidence>
<evidence type="ECO:0000313" key="2">
    <source>
        <dbReference type="EMBL" id="OOP56564.1"/>
    </source>
</evidence>
<dbReference type="AlphaFoldDB" id="A0A1V4ATV2"/>
<dbReference type="PANTHER" id="PTHR40036:SF1">
    <property type="entry name" value="MACROCIN O-METHYLTRANSFERASE"/>
    <property type="match status" value="1"/>
</dbReference>
<comment type="caution">
    <text evidence="2">The sequence shown here is derived from an EMBL/GenBank/DDBJ whole genome shotgun (WGS) entry which is preliminary data.</text>
</comment>
<dbReference type="InterPro" id="IPR005331">
    <property type="entry name" value="Sulfotransferase"/>
</dbReference>
<dbReference type="Gene3D" id="3.40.50.300">
    <property type="entry name" value="P-loop containing nucleotide triphosphate hydrolases"/>
    <property type="match status" value="1"/>
</dbReference>
<evidence type="ECO:0000256" key="1">
    <source>
        <dbReference type="SAM" id="Coils"/>
    </source>
</evidence>
<dbReference type="Gene3D" id="3.40.50.150">
    <property type="entry name" value="Vaccinia Virus protein VP39"/>
    <property type="match status" value="1"/>
</dbReference>
<evidence type="ECO:0008006" key="4">
    <source>
        <dbReference type="Google" id="ProtNLM"/>
    </source>
</evidence>
<feature type="coiled-coil region" evidence="1">
    <location>
        <begin position="15"/>
        <end position="60"/>
    </location>
</feature>
<dbReference type="SUPFAM" id="SSF52540">
    <property type="entry name" value="P-loop containing nucleoside triphosphate hydrolases"/>
    <property type="match status" value="1"/>
</dbReference>
<dbReference type="InterPro" id="IPR008884">
    <property type="entry name" value="TylF_MeTrfase"/>
</dbReference>
<dbReference type="Proteomes" id="UP000189681">
    <property type="component" value="Unassembled WGS sequence"/>
</dbReference>
<dbReference type="Pfam" id="PF03567">
    <property type="entry name" value="Sulfotransfer_2"/>
    <property type="match status" value="1"/>
</dbReference>
<dbReference type="SUPFAM" id="SSF53335">
    <property type="entry name" value="S-adenosyl-L-methionine-dependent methyltransferases"/>
    <property type="match status" value="1"/>
</dbReference>
<dbReference type="InterPro" id="IPR029063">
    <property type="entry name" value="SAM-dependent_MTases_sf"/>
</dbReference>
<gene>
    <name evidence="2" type="ORF">AYP45_08425</name>
</gene>
<proteinExistence type="predicted"/>
<dbReference type="PANTHER" id="PTHR40036">
    <property type="entry name" value="MACROCIN O-METHYLTRANSFERASE"/>
    <property type="match status" value="1"/>
</dbReference>
<dbReference type="GO" id="GO:0016020">
    <property type="term" value="C:membrane"/>
    <property type="evidence" value="ECO:0007669"/>
    <property type="project" value="InterPro"/>
</dbReference>
<sequence length="541" mass="62313">MKSIRWPFVTLRRMAQECSRLKQKHTQDITQLKQEYDQDLAQLRREYAWIEQERARLIRLHLQLLQDCLCGIIYEDPPLKTLAVEKFDAKLREYGWDWPSFAHTMIGRKRLANLCALVESVLGEGIEGDLIETGVWRGGACILMRGVLDAYCVKDRNVWLADSFEGCPQPNSEKYPADADDKFYTYPELSVSIEEVKRNFEKYGLLDDQVKFLKGWFKDTLPNAPIEKLAVLRLDGDLYESTMDVLVALYDKLSEGGYVIIDDYHVVEGCKKAVNDFLIHRGEIPEKKEIDGVGVYWRKFSPTQGAVPALFLHIQKTAGTSIVTAVRQHYGHSMTSYEDCWGHQPDEFTNVKFVSGHIGYDYAKTLFPGRFSFTFLRNPIERILSMYFFCRGRDPHKFVIYERANRLDLEDFLAAGFSDPWVKKNIWNNQVWQLAHGYAHLDNRAIDDFSGQQLLDLAMGHLGKFSYIGFTETVDTDCANIFLHLKLPPTVALPVVNATAGKLLVQDISKKAQELLSELTVLDWQLYEYARNRYSKRVQPG</sequence>
<dbReference type="Pfam" id="PF05711">
    <property type="entry name" value="TylF"/>
    <property type="match status" value="1"/>
</dbReference>
<reference evidence="2 3" key="1">
    <citation type="journal article" date="2017" name="Water Res.">
        <title>Discovery and metagenomic analysis of an anammox bacterial enrichment related to Candidatus "Brocadia caroliniensis" in a full-scale glycerol-fed nitritation-denitritation separate centrate treatment process.</title>
        <authorList>
            <person name="Park H."/>
            <person name="Brotto A.C."/>
            <person name="van Loosdrecht M.C."/>
            <person name="Chandran K."/>
        </authorList>
    </citation>
    <scope>NUCLEOTIDE SEQUENCE [LARGE SCALE GENOMIC DNA]</scope>
    <source>
        <strain evidence="2">26THWARD</strain>
    </source>
</reference>
<protein>
    <recommendedName>
        <fullName evidence="4">Macrocin O-methyltransferase</fullName>
    </recommendedName>
</protein>
<keyword evidence="1" id="KW-0175">Coiled coil</keyword>
<organism evidence="2 3">
    <name type="scientific">Candidatus Brocadia carolinensis</name>
    <dbReference type="NCBI Taxonomy" id="1004156"/>
    <lineage>
        <taxon>Bacteria</taxon>
        <taxon>Pseudomonadati</taxon>
        <taxon>Planctomycetota</taxon>
        <taxon>Candidatus Brocadiia</taxon>
        <taxon>Candidatus Brocadiales</taxon>
        <taxon>Candidatus Brocadiaceae</taxon>
        <taxon>Candidatus Brocadia</taxon>
    </lineage>
</organism>
<dbReference type="InterPro" id="IPR027417">
    <property type="entry name" value="P-loop_NTPase"/>
</dbReference>
<dbReference type="GO" id="GO:0008146">
    <property type="term" value="F:sulfotransferase activity"/>
    <property type="evidence" value="ECO:0007669"/>
    <property type="project" value="InterPro"/>
</dbReference>
<dbReference type="STRING" id="1004156.AYP45_08425"/>
<accession>A0A1V4ATV2</accession>
<name>A0A1V4ATV2_9BACT</name>
<dbReference type="EMBL" id="AYTS01000075">
    <property type="protein sequence ID" value="OOP56564.1"/>
    <property type="molecule type" value="Genomic_DNA"/>
</dbReference>